<dbReference type="InterPro" id="IPR019405">
    <property type="entry name" value="Lactonase_7-beta_prop"/>
</dbReference>
<reference evidence="2 3" key="1">
    <citation type="submission" date="2014-07" db="EMBL/GenBank/DDBJ databases">
        <authorList>
            <person name="Wibberg Daniel"/>
        </authorList>
    </citation>
    <scope>NUCLEOTIDE SEQUENCE [LARGE SCALE GENOMIC DNA]</scope>
</reference>
<proteinExistence type="inferred from homology"/>
<dbReference type="InterPro" id="IPR015943">
    <property type="entry name" value="WD40/YVTN_repeat-like_dom_sf"/>
</dbReference>
<dbReference type="GO" id="GO:0005829">
    <property type="term" value="C:cytosol"/>
    <property type="evidence" value="ECO:0007669"/>
    <property type="project" value="TreeGrafter"/>
</dbReference>
<protein>
    <submittedName>
        <fullName evidence="2">6-phosphogluconolactonase</fullName>
        <ecNumber evidence="2">3.1.1.31</ecNumber>
    </submittedName>
</protein>
<dbReference type="AlphaFoldDB" id="A0A090ITG4"/>
<dbReference type="PANTHER" id="PTHR30344:SF1">
    <property type="entry name" value="6-PHOSPHOGLUCONOLACTONASE"/>
    <property type="match status" value="1"/>
</dbReference>
<dbReference type="Proteomes" id="UP000040576">
    <property type="component" value="Unassembled WGS sequence"/>
</dbReference>
<dbReference type="SUPFAM" id="SSF51004">
    <property type="entry name" value="C-terminal (heme d1) domain of cytochrome cd1-nitrite reductase"/>
    <property type="match status" value="1"/>
</dbReference>
<evidence type="ECO:0000256" key="1">
    <source>
        <dbReference type="ARBA" id="ARBA00005564"/>
    </source>
</evidence>
<dbReference type="RefSeq" id="WP_034768954.1">
    <property type="nucleotide sequence ID" value="NZ_CCRF01000038.1"/>
</dbReference>
<name>A0A090ITG4_9BACI</name>
<sequence length="350" mass="39091">MTNTKWTGFVGTYTKGESEGVYSFVLDTDKEKIMNVQLVANLENPTYLAICKDNKNLYAVAKEGEQGGVVGFRIDENTHKLVELNKGFTAGSSPCYVATNSDGSLLTAAYYHRGTVELYTLNEDGSLNELKSTVAHEGKGPNPERQEKPHTHYADFTPDEKYVVAVDLGIDQLITYEIVQNELVKKQTLSLHPGCGPRHLTFHPNGRYAYLMTEISSEVIVLEYHHEDGSFKEIQYISTIPEDFQENNQGSAIHITSDGKFVYVSNRGHNSIAIFQVDGDTGMLSLVDFVSSEGDWPRDFILDPSENYLVGSNQESNNLVLYKRDKNSGKLTLLQKDVKVGHPVCVKFMK</sequence>
<dbReference type="EMBL" id="CCRF01000038">
    <property type="protein sequence ID" value="CEE00977.1"/>
    <property type="molecule type" value="Genomic_DNA"/>
</dbReference>
<dbReference type="Gene3D" id="2.130.10.10">
    <property type="entry name" value="YVTN repeat-like/Quinoprotein amine dehydrogenase"/>
    <property type="match status" value="1"/>
</dbReference>
<dbReference type="GeneID" id="92960283"/>
<dbReference type="GO" id="GO:0017057">
    <property type="term" value="F:6-phosphogluconolactonase activity"/>
    <property type="evidence" value="ECO:0007669"/>
    <property type="project" value="UniProtKB-EC"/>
</dbReference>
<keyword evidence="3" id="KW-1185">Reference proteome</keyword>
<organism evidence="2 3">
    <name type="scientific">Caldibacillus thermoamylovorans</name>
    <dbReference type="NCBI Taxonomy" id="35841"/>
    <lineage>
        <taxon>Bacteria</taxon>
        <taxon>Bacillati</taxon>
        <taxon>Bacillota</taxon>
        <taxon>Bacilli</taxon>
        <taxon>Bacillales</taxon>
        <taxon>Bacillaceae</taxon>
        <taxon>Caldibacillus</taxon>
    </lineage>
</organism>
<dbReference type="EC" id="3.1.1.31" evidence="2"/>
<comment type="similarity">
    <text evidence="1">Belongs to the cycloisomerase 2 family.</text>
</comment>
<dbReference type="Pfam" id="PF10282">
    <property type="entry name" value="Lactonase"/>
    <property type="match status" value="1"/>
</dbReference>
<evidence type="ECO:0000313" key="3">
    <source>
        <dbReference type="Proteomes" id="UP000040576"/>
    </source>
</evidence>
<evidence type="ECO:0000313" key="2">
    <source>
        <dbReference type="EMBL" id="CEE00977.1"/>
    </source>
</evidence>
<dbReference type="InterPro" id="IPR050282">
    <property type="entry name" value="Cycloisomerase_2"/>
</dbReference>
<gene>
    <name evidence="2" type="primary">pgl1</name>
    <name evidence="2" type="ORF">BT1A1_1145</name>
</gene>
<keyword evidence="2" id="KW-0378">Hydrolase</keyword>
<dbReference type="PANTHER" id="PTHR30344">
    <property type="entry name" value="6-PHOSPHOGLUCONOLACTONASE-RELATED"/>
    <property type="match status" value="1"/>
</dbReference>
<dbReference type="KEGG" id="bthv:CQJ30_06130"/>
<dbReference type="InterPro" id="IPR011048">
    <property type="entry name" value="Haem_d1_sf"/>
</dbReference>
<accession>A0A090ITG4</accession>
<dbReference type="FunFam" id="2.130.10.10:FF:000306">
    <property type="entry name" value="3-carboxymuconate cyclase"/>
    <property type="match status" value="1"/>
</dbReference>